<evidence type="ECO:0000313" key="1">
    <source>
        <dbReference type="EMBL" id="KAJ3127523.1"/>
    </source>
</evidence>
<protein>
    <submittedName>
        <fullName evidence="1">Uncharacterized protein</fullName>
    </submittedName>
</protein>
<dbReference type="EMBL" id="JADGJH010000507">
    <property type="protein sequence ID" value="KAJ3127523.1"/>
    <property type="molecule type" value="Genomic_DNA"/>
</dbReference>
<dbReference type="Gene3D" id="1.20.1290.10">
    <property type="entry name" value="AhpD-like"/>
    <property type="match status" value="1"/>
</dbReference>
<keyword evidence="2" id="KW-1185">Reference proteome</keyword>
<reference evidence="1" key="1">
    <citation type="submission" date="2020-05" db="EMBL/GenBank/DDBJ databases">
        <title>Phylogenomic resolution of chytrid fungi.</title>
        <authorList>
            <person name="Stajich J.E."/>
            <person name="Amses K."/>
            <person name="Simmons R."/>
            <person name="Seto K."/>
            <person name="Myers J."/>
            <person name="Bonds A."/>
            <person name="Quandt C.A."/>
            <person name="Barry K."/>
            <person name="Liu P."/>
            <person name="Grigoriev I."/>
            <person name="Longcore J.E."/>
            <person name="James T.Y."/>
        </authorList>
    </citation>
    <scope>NUCLEOTIDE SEQUENCE</scope>
    <source>
        <strain evidence="1">JEL0513</strain>
    </source>
</reference>
<dbReference type="Proteomes" id="UP001211907">
    <property type="component" value="Unassembled WGS sequence"/>
</dbReference>
<comment type="caution">
    <text evidence="1">The sequence shown here is derived from an EMBL/GenBank/DDBJ whole genome shotgun (WGS) entry which is preliminary data.</text>
</comment>
<proteinExistence type="predicted"/>
<sequence length="564" mass="62225">MPNISKEFIVRSRNDGVVSRKVLVYVHKLAINFSRQISMLSISNTITSNYSGPTPGNSETLQGLLDSHAVHGDAFAVQHETSSFLVARMLGEAPAAFHTYAIYPSTMIIYKLCMFIMTDNKKLSQKLTRLAGIVTSLVAQCAYCSAVACGLGDVFNGAVTVTTPLNLAPSDVSNPHRIALRLCVAATKVPARVSPEMRNENREIFGGEAGLQQLGNIVATSGFKNSLNSLLGTEIDRTHTDNAEIAFQNTSYSFGPHKFASRFRSSYKKFDKNSSIFGFIVDFFQSIHHQLKFLAETQAILKQVPSTHVLLNRWLSEKFRGFTPRYLSDIINLETKRSFCTVLTQSIFTEEPFTVSSNGTFAANLPLSDKIILAFVYFSGASNNLLVAHFAFIAHSLDIPATRLSDALDRAQKFNHKDSTSPQSAMDVMIPLTYYAARRYHKRMWRVSPWLYPQCGQNPATILAYCNLVSVFTFLHRYSAVVDDGKGFEMVVKVFVVSSYGTSCGLAVNQAGCNSSGFLASLEERDIDWDDVDISTVQKGASSLRLGVGEIVGPYNLWGGNVDY</sequence>
<evidence type="ECO:0000313" key="2">
    <source>
        <dbReference type="Proteomes" id="UP001211907"/>
    </source>
</evidence>
<organism evidence="1 2">
    <name type="scientific">Physocladia obscura</name>
    <dbReference type="NCBI Taxonomy" id="109957"/>
    <lineage>
        <taxon>Eukaryota</taxon>
        <taxon>Fungi</taxon>
        <taxon>Fungi incertae sedis</taxon>
        <taxon>Chytridiomycota</taxon>
        <taxon>Chytridiomycota incertae sedis</taxon>
        <taxon>Chytridiomycetes</taxon>
        <taxon>Chytridiales</taxon>
        <taxon>Chytriomycetaceae</taxon>
        <taxon>Physocladia</taxon>
    </lineage>
</organism>
<dbReference type="SUPFAM" id="SSF69118">
    <property type="entry name" value="AhpD-like"/>
    <property type="match status" value="1"/>
</dbReference>
<dbReference type="InterPro" id="IPR029032">
    <property type="entry name" value="AhpD-like"/>
</dbReference>
<dbReference type="AlphaFoldDB" id="A0AAD5XHV8"/>
<gene>
    <name evidence="1" type="ORF">HK100_009706</name>
</gene>
<accession>A0AAD5XHV8</accession>
<name>A0AAD5XHV8_9FUNG</name>